<feature type="domain" description="Immunoglobulin V-set" evidence="4">
    <location>
        <begin position="21"/>
        <end position="102"/>
    </location>
</feature>
<dbReference type="InterPro" id="IPR050671">
    <property type="entry name" value="CD300_family_receptors"/>
</dbReference>
<dbReference type="GO" id="GO:0005886">
    <property type="term" value="C:plasma membrane"/>
    <property type="evidence" value="ECO:0007669"/>
    <property type="project" value="TreeGrafter"/>
</dbReference>
<protein>
    <recommendedName>
        <fullName evidence="4">Immunoglobulin V-set domain-containing protein</fullName>
    </recommendedName>
</protein>
<name>A0A8C4S0U2_ERPCA</name>
<comment type="subcellular location">
    <subcellularLocation>
        <location evidence="1">Membrane</location>
    </subcellularLocation>
</comment>
<dbReference type="AlphaFoldDB" id="A0A8C4S0U2"/>
<dbReference type="Pfam" id="PF07686">
    <property type="entry name" value="V-set"/>
    <property type="match status" value="1"/>
</dbReference>
<proteinExistence type="predicted"/>
<evidence type="ECO:0000256" key="3">
    <source>
        <dbReference type="ARBA" id="ARBA00023136"/>
    </source>
</evidence>
<evidence type="ECO:0000313" key="6">
    <source>
        <dbReference type="Proteomes" id="UP000694620"/>
    </source>
</evidence>
<reference evidence="5" key="1">
    <citation type="submission" date="2021-06" db="EMBL/GenBank/DDBJ databases">
        <authorList>
            <consortium name="Wellcome Sanger Institute Data Sharing"/>
        </authorList>
    </citation>
    <scope>NUCLEOTIDE SEQUENCE [LARGE SCALE GENOMIC DNA]</scope>
</reference>
<dbReference type="PANTHER" id="PTHR11860">
    <property type="entry name" value="POLYMERIC-IMMUNOGLOBULIN RECEPTOR"/>
    <property type="match status" value="1"/>
</dbReference>
<keyword evidence="2" id="KW-0812">Transmembrane</keyword>
<evidence type="ECO:0000256" key="1">
    <source>
        <dbReference type="ARBA" id="ARBA00004370"/>
    </source>
</evidence>
<dbReference type="SUPFAM" id="SSF48726">
    <property type="entry name" value="Immunoglobulin"/>
    <property type="match status" value="1"/>
</dbReference>
<dbReference type="Ensembl" id="ENSECRT00000009872.1">
    <property type="protein sequence ID" value="ENSECRP00000009707.1"/>
    <property type="gene ID" value="ENSECRG00000006506.1"/>
</dbReference>
<sequence>MINLLFAASSYARLTEGIIFRGSEGGRLEIKCKYDCERKLNNKYFCQHPCSRNEQVIIKSSKPENLTINGRFSIFDYTSSCYFTVMVDKARATDSGRHYCGIEVFFLWDDYTEVLIDVTKMTTPLCKIPTVTRCLWLFLHVMPISNPSKHFKWNSNQNITLRFFFLSHSLVDLLVCFGSIIVLKGAFPNQFQLLDRLPHILPKHTLI</sequence>
<evidence type="ECO:0000256" key="2">
    <source>
        <dbReference type="ARBA" id="ARBA00022692"/>
    </source>
</evidence>
<evidence type="ECO:0000313" key="5">
    <source>
        <dbReference type="Ensembl" id="ENSECRP00000009707.1"/>
    </source>
</evidence>
<organism evidence="5 6">
    <name type="scientific">Erpetoichthys calabaricus</name>
    <name type="common">Rope fish</name>
    <name type="synonym">Calamoichthys calabaricus</name>
    <dbReference type="NCBI Taxonomy" id="27687"/>
    <lineage>
        <taxon>Eukaryota</taxon>
        <taxon>Metazoa</taxon>
        <taxon>Chordata</taxon>
        <taxon>Craniata</taxon>
        <taxon>Vertebrata</taxon>
        <taxon>Euteleostomi</taxon>
        <taxon>Actinopterygii</taxon>
        <taxon>Polypteriformes</taxon>
        <taxon>Polypteridae</taxon>
        <taxon>Erpetoichthys</taxon>
    </lineage>
</organism>
<keyword evidence="3" id="KW-0472">Membrane</keyword>
<keyword evidence="6" id="KW-1185">Reference proteome</keyword>
<dbReference type="PANTHER" id="PTHR11860:SF118">
    <property type="entry name" value="CMRF35-LIKE MOLECULE 3-RELATED"/>
    <property type="match status" value="1"/>
</dbReference>
<dbReference type="Proteomes" id="UP000694620">
    <property type="component" value="Chromosome 3"/>
</dbReference>
<evidence type="ECO:0000259" key="4">
    <source>
        <dbReference type="Pfam" id="PF07686"/>
    </source>
</evidence>
<dbReference type="InterPro" id="IPR013783">
    <property type="entry name" value="Ig-like_fold"/>
</dbReference>
<dbReference type="GeneTree" id="ENSGT01030000234963"/>
<reference evidence="5" key="2">
    <citation type="submission" date="2025-08" db="UniProtKB">
        <authorList>
            <consortium name="Ensembl"/>
        </authorList>
    </citation>
    <scope>IDENTIFICATION</scope>
</reference>
<dbReference type="Gene3D" id="2.60.40.10">
    <property type="entry name" value="Immunoglobulins"/>
    <property type="match status" value="1"/>
</dbReference>
<dbReference type="InterPro" id="IPR013106">
    <property type="entry name" value="Ig_V-set"/>
</dbReference>
<accession>A0A8C4S0U2</accession>
<dbReference type="InterPro" id="IPR036179">
    <property type="entry name" value="Ig-like_dom_sf"/>
</dbReference>
<dbReference type="GO" id="GO:0004888">
    <property type="term" value="F:transmembrane signaling receptor activity"/>
    <property type="evidence" value="ECO:0007669"/>
    <property type="project" value="TreeGrafter"/>
</dbReference>
<reference evidence="5" key="3">
    <citation type="submission" date="2025-09" db="UniProtKB">
        <authorList>
            <consortium name="Ensembl"/>
        </authorList>
    </citation>
    <scope>IDENTIFICATION</scope>
</reference>